<feature type="non-terminal residue" evidence="2">
    <location>
        <position position="420"/>
    </location>
</feature>
<organism evidence="2 3">
    <name type="scientific">Rhizophagus irregularis</name>
    <dbReference type="NCBI Taxonomy" id="588596"/>
    <lineage>
        <taxon>Eukaryota</taxon>
        <taxon>Fungi</taxon>
        <taxon>Fungi incertae sedis</taxon>
        <taxon>Mucoromycota</taxon>
        <taxon>Glomeromycotina</taxon>
        <taxon>Glomeromycetes</taxon>
        <taxon>Glomerales</taxon>
        <taxon>Glomeraceae</taxon>
        <taxon>Rhizophagus</taxon>
    </lineage>
</organism>
<dbReference type="VEuPathDB" id="FungiDB:RhiirA1_469769"/>
<dbReference type="AlphaFoldDB" id="A0A2N0P6E9"/>
<sequence>TLDHLWTCPYILPEFSPFNTFKTLLLDLQTIYLENFLSATPLKPLPDFFIAEFTAIDCWECNPPSNSCLRLARELILMSLTSFLGTYFSPPNIWSILDTPLYNFHFDLYIQIWLCRSVFFHHWESAQGITNKMKSSAIGPSSIFHPSSQISLDFSTPSLLTVSLDSWISWVSKNSNSKWPYREIGGPFRLSNDFSYNRLGRHIASLDLSHSKNFRDINRQRENYVSFEKSGTASKDHNDDRTNGNAPLSNCESNMRMLSRKGKDNEIYVQCFNLLQISTNTEENENQQCLGNKIKKGKDANIAVGFRNCPNSGRINELQSFFGELRRVGIMGSVTWRNELPREACHLVHAYPCPVKNQVSMCLASESVENDVLQQDCKNILMVVETFSNKQVCRRVASSYGYKLPADSCDPRELVSYIKQ</sequence>
<reference evidence="2 3" key="2">
    <citation type="submission" date="2017-09" db="EMBL/GenBank/DDBJ databases">
        <title>Extensive intraspecific genome diversity in a model arbuscular mycorrhizal fungus.</title>
        <authorList>
            <person name="Chen E.C."/>
            <person name="Morin E."/>
            <person name="Beaudet D."/>
            <person name="Noel J."/>
            <person name="Ndikumana S."/>
            <person name="Charron P."/>
            <person name="St-Onge C."/>
            <person name="Giorgi J."/>
            <person name="Grigoriev I.V."/>
            <person name="Roux C."/>
            <person name="Martin F.M."/>
            <person name="Corradi N."/>
        </authorList>
    </citation>
    <scope>NUCLEOTIDE SEQUENCE [LARGE SCALE GENOMIC DNA]</scope>
    <source>
        <strain evidence="2 3">A5</strain>
    </source>
</reference>
<dbReference type="VEuPathDB" id="FungiDB:FUN_018194"/>
<proteinExistence type="predicted"/>
<reference evidence="2 3" key="1">
    <citation type="submission" date="2016-04" db="EMBL/GenBank/DDBJ databases">
        <title>Genome analyses suggest a sexual origin of heterokaryosis in a supposedly ancient asexual fungus.</title>
        <authorList>
            <person name="Ropars J."/>
            <person name="Sedzielewska K."/>
            <person name="Noel J."/>
            <person name="Charron P."/>
            <person name="Farinelli L."/>
            <person name="Marton T."/>
            <person name="Kruger M."/>
            <person name="Pelin A."/>
            <person name="Brachmann A."/>
            <person name="Corradi N."/>
        </authorList>
    </citation>
    <scope>NUCLEOTIDE SEQUENCE [LARGE SCALE GENOMIC DNA]</scope>
    <source>
        <strain evidence="2 3">A5</strain>
    </source>
</reference>
<evidence type="ECO:0000313" key="3">
    <source>
        <dbReference type="Proteomes" id="UP000232722"/>
    </source>
</evidence>
<protein>
    <submittedName>
        <fullName evidence="2">Uncharacterized protein</fullName>
    </submittedName>
</protein>
<accession>A0A2N0P6E9</accession>
<feature type="region of interest" description="Disordered" evidence="1">
    <location>
        <begin position="228"/>
        <end position="251"/>
    </location>
</feature>
<name>A0A2N0P6E9_9GLOM</name>
<evidence type="ECO:0000313" key="2">
    <source>
        <dbReference type="EMBL" id="PKC02399.1"/>
    </source>
</evidence>
<dbReference type="VEuPathDB" id="FungiDB:RhiirFUN_019573"/>
<gene>
    <name evidence="2" type="ORF">RhiirA5_425294</name>
</gene>
<feature type="non-terminal residue" evidence="2">
    <location>
        <position position="1"/>
    </location>
</feature>
<dbReference type="Proteomes" id="UP000232722">
    <property type="component" value="Unassembled WGS sequence"/>
</dbReference>
<evidence type="ECO:0000256" key="1">
    <source>
        <dbReference type="SAM" id="MobiDB-lite"/>
    </source>
</evidence>
<comment type="caution">
    <text evidence="2">The sequence shown here is derived from an EMBL/GenBank/DDBJ whole genome shotgun (WGS) entry which is preliminary data.</text>
</comment>
<dbReference type="EMBL" id="LLXJ01001390">
    <property type="protein sequence ID" value="PKC02399.1"/>
    <property type="molecule type" value="Genomic_DNA"/>
</dbReference>